<reference evidence="1" key="1">
    <citation type="submission" date="2022-01" db="EMBL/GenBank/DDBJ databases">
        <authorList>
            <person name="Karlyshev A.V."/>
            <person name="Jaspars M."/>
        </authorList>
    </citation>
    <scope>NUCLEOTIDE SEQUENCE</scope>
    <source>
        <strain evidence="1">AGSA3-2</strain>
    </source>
</reference>
<name>A0A9Q3W4Y0_9GAMM</name>
<dbReference type="AlphaFoldDB" id="A0A9Q3W4Y0"/>
<gene>
    <name evidence="1" type="ORF">LZG35_10575</name>
</gene>
<dbReference type="RefSeq" id="WP_022995436.1">
    <property type="nucleotide sequence ID" value="NZ_CBDDTQ010000001.1"/>
</dbReference>
<evidence type="ECO:0000313" key="2">
    <source>
        <dbReference type="Proteomes" id="UP001107961"/>
    </source>
</evidence>
<proteinExistence type="predicted"/>
<comment type="caution">
    <text evidence="1">The sequence shown here is derived from an EMBL/GenBank/DDBJ whole genome shotgun (WGS) entry which is preliminary data.</text>
</comment>
<dbReference type="KEGG" id="axe:P40_06250"/>
<dbReference type="Proteomes" id="UP001107961">
    <property type="component" value="Unassembled WGS sequence"/>
</dbReference>
<dbReference type="EMBL" id="JAJVKT010000011">
    <property type="protein sequence ID" value="MCE7509079.1"/>
    <property type="molecule type" value="Genomic_DNA"/>
</dbReference>
<organism evidence="1 2">
    <name type="scientific">Alloalcanivorax xenomutans</name>
    <dbReference type="NCBI Taxonomy" id="1094342"/>
    <lineage>
        <taxon>Bacteria</taxon>
        <taxon>Pseudomonadati</taxon>
        <taxon>Pseudomonadota</taxon>
        <taxon>Gammaproteobacteria</taxon>
        <taxon>Oceanospirillales</taxon>
        <taxon>Alcanivoracaceae</taxon>
        <taxon>Alloalcanivorax</taxon>
    </lineage>
</organism>
<dbReference type="GeneID" id="94686012"/>
<evidence type="ECO:0000313" key="1">
    <source>
        <dbReference type="EMBL" id="MCE7509079.1"/>
    </source>
</evidence>
<protein>
    <submittedName>
        <fullName evidence="1">Uncharacterized protein</fullName>
    </submittedName>
</protein>
<accession>A0A9Q3W4Y0</accession>
<sequence>MEIRHALEVLRDLAEGVDPVTGQPFPQHSPYIHPDITRALFTCLQDIRYRRASAITLRDNRAAVPVVKGPYYLNRPWTPEQSRQLRDAFLSGLSVEALALCFSRCPPMVRSELQRQGLVPGGDDETAISSR</sequence>
<keyword evidence="2" id="KW-1185">Reference proteome</keyword>